<feature type="coiled-coil region" evidence="2">
    <location>
        <begin position="622"/>
        <end position="649"/>
    </location>
</feature>
<evidence type="ECO:0000313" key="4">
    <source>
        <dbReference type="Proteomes" id="UP000034166"/>
    </source>
</evidence>
<feature type="repeat" description="TPR" evidence="1">
    <location>
        <begin position="111"/>
        <end position="144"/>
    </location>
</feature>
<dbReference type="Gene3D" id="3.40.50.300">
    <property type="entry name" value="P-loop containing nucleotide triphosphate hydrolases"/>
    <property type="match status" value="1"/>
</dbReference>
<evidence type="ECO:0000256" key="1">
    <source>
        <dbReference type="PROSITE-ProRule" id="PRU00339"/>
    </source>
</evidence>
<proteinExistence type="predicted"/>
<dbReference type="PANTHER" id="PTHR43681">
    <property type="entry name" value="TRANSMEMBRANE GTPASE FZO"/>
    <property type="match status" value="1"/>
</dbReference>
<dbReference type="Proteomes" id="UP000034166">
    <property type="component" value="Unassembled WGS sequence"/>
</dbReference>
<sequence length="907" mass="105570">MTMDEQLIKKAYFEKYIEGSEEHPVLILGELSLEEGRKEIPDLSYLRFAQGEVYFHHKDYETAIFKWENIQNELEGWAKKNMADAYLELGLPGTAEGIYLSIDTESITLKIETGLQLLSIYMEQGKLERATEIVSAAVALKPDYPEITEIARSFYEENKNWERAVKLAMEEGIRTRETQWFDRLNTYVDAGYTDGNLPDYFNEALKALFDIDRKRFEKLAVSLWSQYRNQPEFIAWVKNFNTLFFDLDASRSEGWRDLSAVYQEAYFELINGTRLVRELSPLIPVHLTNWLKITNPASSLFASSSVMAWSEMFPSSIPSETVRDAEDLILNARKYPSAKEDTLELFEMLLVWSDKNGIEAGNRIQWLMEELATDDTQHIVLAGVSGSGKAGLVNQLLDEELLAGQTSAVVAFKPGDEPQIREISDEEISLIANYEEFQEAAGIRRQNYKREKIIDVRIPNEFLETNGLTLVDTPDISPDNMNVNPLYQYVNFADRMLFVLNQENPLTELEQEVLMEISRLAPDLQVHFLVCRHQPFQDEQEAVDILSRIQVFYPNARLFMFSESYAGEAQKRELAKFLREGIGNPGEERILKLQHYTRIAIHYLLDKRIEMENDLVESVRWNEEMVSKLKGAIHQVQDLEEEKKKYIKEDYLKIKEEIRAEMLKEIPNILRRTSDIIKEDSDFGNLHAKLNDEMNDRVQEYLDTKILRSYYSSLQDWISLSKDEFEQAQFKLDEMSQGFNAMFGEERIVQQCDFKVLDDWKRDADRMTSGIQLEKINFLRSPAQFLLKSAGMLLSVLPQNNAMLYNKYKSYVENEDYSESARSIAKRFFKQFEMFEKSIERDIGLFFRQPLHVLEEAVKESGHEIETSQKALEKMRVKPEVYRDPLNLFEVRLRQYEWMTAAGKQGG</sequence>
<dbReference type="InterPro" id="IPR019734">
    <property type="entry name" value="TPR_rpt"/>
</dbReference>
<dbReference type="PATRIC" id="fig|1408103.3.peg.4144"/>
<keyword evidence="4" id="KW-1185">Reference proteome</keyword>
<dbReference type="InterPro" id="IPR051943">
    <property type="entry name" value="TRAFAC_Dynamin-like_GTPase"/>
</dbReference>
<dbReference type="InterPro" id="IPR011990">
    <property type="entry name" value="TPR-like_helical_dom_sf"/>
</dbReference>
<dbReference type="PROSITE" id="PS50005">
    <property type="entry name" value="TPR"/>
    <property type="match status" value="1"/>
</dbReference>
<comment type="caution">
    <text evidence="3">The sequence shown here is derived from an EMBL/GenBank/DDBJ whole genome shotgun (WGS) entry which is preliminary data.</text>
</comment>
<evidence type="ECO:0000256" key="2">
    <source>
        <dbReference type="SAM" id="Coils"/>
    </source>
</evidence>
<dbReference type="SUPFAM" id="SSF52540">
    <property type="entry name" value="P-loop containing nucleoside triphosphate hydrolases"/>
    <property type="match status" value="1"/>
</dbReference>
<keyword evidence="2" id="KW-0175">Coiled coil</keyword>
<dbReference type="SUPFAM" id="SSF48452">
    <property type="entry name" value="TPR-like"/>
    <property type="match status" value="1"/>
</dbReference>
<dbReference type="PANTHER" id="PTHR43681:SF1">
    <property type="entry name" value="SARCALUMENIN"/>
    <property type="match status" value="1"/>
</dbReference>
<reference evidence="3 4" key="1">
    <citation type="submission" date="2015-04" db="EMBL/GenBank/DDBJ databases">
        <title>Taxonomic description and genome sequence of Bacillus campisalis sp. nov., a novel member of the genus Bacillus isolated from solar saltern.</title>
        <authorList>
            <person name="Mathan Kumar R."/>
            <person name="Kaur G."/>
            <person name="Kumar A."/>
            <person name="Singh N.K."/>
            <person name="Kaur N."/>
            <person name="Kumar N."/>
            <person name="Mayilraj S."/>
        </authorList>
    </citation>
    <scope>NUCLEOTIDE SEQUENCE [LARGE SCALE GENOMIC DNA]</scope>
    <source>
        <strain evidence="3 4">SA2-6</strain>
    </source>
</reference>
<keyword evidence="1" id="KW-0802">TPR repeat</keyword>
<dbReference type="InterPro" id="IPR027417">
    <property type="entry name" value="P-loop_NTPase"/>
</dbReference>
<dbReference type="RefSeq" id="WP_046525290.1">
    <property type="nucleotide sequence ID" value="NZ_LAYY01000028.1"/>
</dbReference>
<dbReference type="EMBL" id="LAYY01000028">
    <property type="protein sequence ID" value="KKK36524.1"/>
    <property type="molecule type" value="Genomic_DNA"/>
</dbReference>
<organism evidence="3 4">
    <name type="scientific">Mesobacillus campisalis</name>
    <dbReference type="NCBI Taxonomy" id="1408103"/>
    <lineage>
        <taxon>Bacteria</taxon>
        <taxon>Bacillati</taxon>
        <taxon>Bacillota</taxon>
        <taxon>Bacilli</taxon>
        <taxon>Bacillales</taxon>
        <taxon>Bacillaceae</taxon>
        <taxon>Mesobacillus</taxon>
    </lineage>
</organism>
<evidence type="ECO:0000313" key="3">
    <source>
        <dbReference type="EMBL" id="KKK36524.1"/>
    </source>
</evidence>
<dbReference type="AlphaFoldDB" id="A0A0M2SPP0"/>
<dbReference type="Gene3D" id="1.25.40.10">
    <property type="entry name" value="Tetratricopeptide repeat domain"/>
    <property type="match status" value="1"/>
</dbReference>
<gene>
    <name evidence="3" type="ORF">WQ57_18700</name>
</gene>
<dbReference type="OrthoDB" id="2953146at2"/>
<accession>A0A0M2SPP0</accession>
<protein>
    <submittedName>
        <fullName evidence="3">GTP-binding protein</fullName>
    </submittedName>
</protein>
<name>A0A0M2SPP0_9BACI</name>